<feature type="region of interest" description="Disordered" evidence="1">
    <location>
        <begin position="1"/>
        <end position="21"/>
    </location>
</feature>
<gene>
    <name evidence="3" type="ORF">SAMN05216219_0296</name>
</gene>
<evidence type="ECO:0000256" key="1">
    <source>
        <dbReference type="SAM" id="MobiDB-lite"/>
    </source>
</evidence>
<keyword evidence="2" id="KW-0472">Membrane</keyword>
<name>A0A1I4YJX7_9MICO</name>
<reference evidence="4" key="1">
    <citation type="submission" date="2016-10" db="EMBL/GenBank/DDBJ databases">
        <authorList>
            <person name="Varghese N."/>
            <person name="Submissions S."/>
        </authorList>
    </citation>
    <scope>NUCLEOTIDE SEQUENCE [LARGE SCALE GENOMIC DNA]</scope>
    <source>
        <strain evidence="4">CGMCC 1.11101</strain>
    </source>
</reference>
<evidence type="ECO:0000313" key="3">
    <source>
        <dbReference type="EMBL" id="SFN38267.1"/>
    </source>
</evidence>
<dbReference type="AlphaFoldDB" id="A0A1I4YJX7"/>
<dbReference type="EMBL" id="FOVM01000001">
    <property type="protein sequence ID" value="SFN38267.1"/>
    <property type="molecule type" value="Genomic_DNA"/>
</dbReference>
<organism evidence="3 4">
    <name type="scientific">Mycetocola miduiensis</name>
    <dbReference type="NCBI Taxonomy" id="995034"/>
    <lineage>
        <taxon>Bacteria</taxon>
        <taxon>Bacillati</taxon>
        <taxon>Actinomycetota</taxon>
        <taxon>Actinomycetes</taxon>
        <taxon>Micrococcales</taxon>
        <taxon>Microbacteriaceae</taxon>
        <taxon>Mycetocola</taxon>
    </lineage>
</organism>
<dbReference type="Proteomes" id="UP000198867">
    <property type="component" value="Unassembled WGS sequence"/>
</dbReference>
<evidence type="ECO:0000256" key="2">
    <source>
        <dbReference type="SAM" id="Phobius"/>
    </source>
</evidence>
<evidence type="ECO:0000313" key="4">
    <source>
        <dbReference type="Proteomes" id="UP000198867"/>
    </source>
</evidence>
<sequence>MSSTANETITRETATVFPAPAEPTHFARMGGVYAWVIVTLGIFMLAGTLSGMERGTEAADTGVPRTETVTTVVVDTTR</sequence>
<keyword evidence="4" id="KW-1185">Reference proteome</keyword>
<accession>A0A1I4YJX7</accession>
<protein>
    <submittedName>
        <fullName evidence="3">Uncharacterized protein</fullName>
    </submittedName>
</protein>
<feature type="transmembrane region" description="Helical" evidence="2">
    <location>
        <begin position="32"/>
        <end position="49"/>
    </location>
</feature>
<proteinExistence type="predicted"/>
<dbReference type="RefSeq" id="WP_090708175.1">
    <property type="nucleotide sequence ID" value="NZ_FOVM01000001.1"/>
</dbReference>
<keyword evidence="2" id="KW-0812">Transmembrane</keyword>
<keyword evidence="2" id="KW-1133">Transmembrane helix</keyword>
<feature type="compositionally biased region" description="Polar residues" evidence="1">
    <location>
        <begin position="1"/>
        <end position="13"/>
    </location>
</feature>